<reference evidence="4" key="1">
    <citation type="submission" date="2021-11" db="EMBL/GenBank/DDBJ databases">
        <authorList>
            <person name="Herlambang A."/>
            <person name="Guo Y."/>
            <person name="Takashima Y."/>
            <person name="Nishizawa T."/>
        </authorList>
    </citation>
    <scope>NUCLEOTIDE SEQUENCE</scope>
    <source>
        <strain evidence="4">E1425</strain>
    </source>
</reference>
<dbReference type="PANTHER" id="PTHR31956">
    <property type="entry name" value="NON-SPECIFIC PHOSPHOLIPASE C4-RELATED"/>
    <property type="match status" value="1"/>
</dbReference>
<organism evidence="4 5">
    <name type="scientific">Entomortierella parvispora</name>
    <dbReference type="NCBI Taxonomy" id="205924"/>
    <lineage>
        <taxon>Eukaryota</taxon>
        <taxon>Fungi</taxon>
        <taxon>Fungi incertae sedis</taxon>
        <taxon>Mucoromycota</taxon>
        <taxon>Mortierellomycotina</taxon>
        <taxon>Mortierellomycetes</taxon>
        <taxon>Mortierellales</taxon>
        <taxon>Mortierellaceae</taxon>
        <taxon>Entomortierella</taxon>
    </lineage>
</organism>
<gene>
    <name evidence="4" type="ORF">EMPS_00471</name>
</gene>
<keyword evidence="5" id="KW-1185">Reference proteome</keyword>
<name>A0A9P3LS05_9FUNG</name>
<dbReference type="InterPro" id="IPR017850">
    <property type="entry name" value="Alkaline_phosphatase_core_sf"/>
</dbReference>
<evidence type="ECO:0000256" key="2">
    <source>
        <dbReference type="SAM" id="MobiDB-lite"/>
    </source>
</evidence>
<comment type="caution">
    <text evidence="4">The sequence shown here is derived from an EMBL/GenBank/DDBJ whole genome shotgun (WGS) entry which is preliminary data.</text>
</comment>
<dbReference type="Proteomes" id="UP000827284">
    <property type="component" value="Unassembled WGS sequence"/>
</dbReference>
<feature type="compositionally biased region" description="Low complexity" evidence="2">
    <location>
        <begin position="311"/>
        <end position="327"/>
    </location>
</feature>
<dbReference type="OrthoDB" id="5135119at2759"/>
<evidence type="ECO:0000313" key="4">
    <source>
        <dbReference type="EMBL" id="GJJ68125.1"/>
    </source>
</evidence>
<feature type="signal peptide" evidence="3">
    <location>
        <begin position="1"/>
        <end position="17"/>
    </location>
</feature>
<dbReference type="PANTHER" id="PTHR31956:SF8">
    <property type="entry name" value="ACID PHOSPHATASE PHOA (AFU_ORTHOLOGUE AFUA_1G03570)"/>
    <property type="match status" value="1"/>
</dbReference>
<dbReference type="EMBL" id="BQFW01000001">
    <property type="protein sequence ID" value="GJJ68125.1"/>
    <property type="molecule type" value="Genomic_DNA"/>
</dbReference>
<reference evidence="4" key="2">
    <citation type="journal article" date="2022" name="Microbiol. Resour. Announc.">
        <title>Whole-Genome Sequence of Entomortierella parvispora E1425, a Mucoromycotan Fungus Associated with Burkholderiaceae-Related Endosymbiotic Bacteria.</title>
        <authorList>
            <person name="Herlambang A."/>
            <person name="Guo Y."/>
            <person name="Takashima Y."/>
            <person name="Narisawa K."/>
            <person name="Ohta H."/>
            <person name="Nishizawa T."/>
        </authorList>
    </citation>
    <scope>NUCLEOTIDE SEQUENCE</scope>
    <source>
        <strain evidence="4">E1425</strain>
    </source>
</reference>
<dbReference type="Pfam" id="PF04185">
    <property type="entry name" value="Phosphoesterase"/>
    <property type="match status" value="1"/>
</dbReference>
<dbReference type="Gene3D" id="3.40.720.10">
    <property type="entry name" value="Alkaline Phosphatase, subunit A"/>
    <property type="match status" value="1"/>
</dbReference>
<protein>
    <submittedName>
        <fullName evidence="4">Phosphatidylinositol-3-phosphatase</fullName>
    </submittedName>
</protein>
<keyword evidence="3" id="KW-0732">Signal</keyword>
<proteinExistence type="predicted"/>
<dbReference type="GO" id="GO:0016788">
    <property type="term" value="F:hydrolase activity, acting on ester bonds"/>
    <property type="evidence" value="ECO:0007669"/>
    <property type="project" value="InterPro"/>
</dbReference>
<dbReference type="AlphaFoldDB" id="A0A9P3LS05"/>
<dbReference type="InterPro" id="IPR007312">
    <property type="entry name" value="Phosphoesterase"/>
</dbReference>
<feature type="chain" id="PRO_5040486176" evidence="3">
    <location>
        <begin position="18"/>
        <end position="354"/>
    </location>
</feature>
<evidence type="ECO:0000313" key="5">
    <source>
        <dbReference type="Proteomes" id="UP000827284"/>
    </source>
</evidence>
<evidence type="ECO:0000256" key="3">
    <source>
        <dbReference type="SAM" id="SignalP"/>
    </source>
</evidence>
<evidence type="ECO:0000256" key="1">
    <source>
        <dbReference type="ARBA" id="ARBA00022801"/>
    </source>
</evidence>
<dbReference type="GO" id="GO:0009395">
    <property type="term" value="P:phospholipid catabolic process"/>
    <property type="evidence" value="ECO:0007669"/>
    <property type="project" value="TreeGrafter"/>
</dbReference>
<sequence length="354" mass="38393">MLLKSIVSLACIAAAAAQATKGKIFDHIFIIYLENTDFVKAAQDANLTSFADQAVLLDNYYGVTHPSEPNYIAVSGGDYFGLNDDNFHSIPANYTTVVDLLEKKNLTWKAYQEDLPSVCYQGFESDALYFRKHNPFIIYDSVALNTTRCSNIVPATQLATDLSNNDLPNYSFYTPNMLNDGHNTTVAYASAWLKSFLPPLLENKSFINNTLVVLTFDESDTYDIENRVYTLLLGDVIADLKNTTDSTFYTHYSILSTVEANWDLGNLGRQDTNSTVNNVFEVVAKAAGITNNNITMENAPLLNGTEPGFLAPAPTTSTSAPAGSQPTGSAASFVSVPKVFAAVAALAGAFAAMI</sequence>
<feature type="region of interest" description="Disordered" evidence="2">
    <location>
        <begin position="307"/>
        <end position="327"/>
    </location>
</feature>
<keyword evidence="1" id="KW-0378">Hydrolase</keyword>
<accession>A0A9P3LS05</accession>